<dbReference type="Pfam" id="PF04430">
    <property type="entry name" value="DUF498"/>
    <property type="match status" value="1"/>
</dbReference>
<keyword evidence="2" id="KW-1185">Reference proteome</keyword>
<dbReference type="InterPro" id="IPR036748">
    <property type="entry name" value="MTH938-like_sf"/>
</dbReference>
<evidence type="ECO:0000313" key="1">
    <source>
        <dbReference type="EMBL" id="OWV34078.1"/>
    </source>
</evidence>
<proteinExistence type="predicted"/>
<dbReference type="InterPro" id="IPR007523">
    <property type="entry name" value="NDUFAF3/AAMDC"/>
</dbReference>
<evidence type="ECO:0000313" key="2">
    <source>
        <dbReference type="Proteomes" id="UP000198462"/>
    </source>
</evidence>
<dbReference type="Proteomes" id="UP000198462">
    <property type="component" value="Unassembled WGS sequence"/>
</dbReference>
<dbReference type="RefSeq" id="WP_088712776.1">
    <property type="nucleotide sequence ID" value="NZ_NFZT01000001.1"/>
</dbReference>
<organism evidence="1 2">
    <name type="scientific">Pacificimonas flava</name>
    <dbReference type="NCBI Taxonomy" id="1234595"/>
    <lineage>
        <taxon>Bacteria</taxon>
        <taxon>Pseudomonadati</taxon>
        <taxon>Pseudomonadota</taxon>
        <taxon>Alphaproteobacteria</taxon>
        <taxon>Sphingomonadales</taxon>
        <taxon>Sphingosinicellaceae</taxon>
        <taxon>Pacificimonas</taxon>
    </lineage>
</organism>
<reference evidence="2" key="1">
    <citation type="submission" date="2017-05" db="EMBL/GenBank/DDBJ databases">
        <authorList>
            <person name="Lin X."/>
        </authorList>
    </citation>
    <scope>NUCLEOTIDE SEQUENCE [LARGE SCALE GENOMIC DNA]</scope>
    <source>
        <strain evidence="2">JLT2012</strain>
    </source>
</reference>
<comment type="caution">
    <text evidence="1">The sequence shown here is derived from an EMBL/GenBank/DDBJ whole genome shotgun (WGS) entry which is preliminary data.</text>
</comment>
<dbReference type="AlphaFoldDB" id="A0A219B8K0"/>
<accession>A0A219B8K0</accession>
<sequence length="128" mass="13774">MALERDEPPPGDYRVEGFAGKAIVVGGQPRMSAFLICRDIFVESSAEVVTDLAMSDFDPVLTRDAPPEVLLIGSGAAMAWPDRDLLGQLRDRGAMPEVMDSRAAARTYNLLLSEARDVAALILPLSAD</sequence>
<protein>
    <submittedName>
        <fullName evidence="1">Uncharacterized protein</fullName>
    </submittedName>
</protein>
<dbReference type="PANTHER" id="PTHR21192">
    <property type="entry name" value="NUCLEAR PROTEIN E3-3"/>
    <property type="match status" value="1"/>
</dbReference>
<dbReference type="Gene3D" id="3.40.1230.10">
    <property type="entry name" value="MTH938-like"/>
    <property type="match status" value="1"/>
</dbReference>
<dbReference type="OrthoDB" id="7351393at2"/>
<dbReference type="CDD" id="cd00248">
    <property type="entry name" value="Mth938-like"/>
    <property type="match status" value="1"/>
</dbReference>
<dbReference type="PANTHER" id="PTHR21192:SF2">
    <property type="entry name" value="NADH DEHYDROGENASE [UBIQUINONE] 1 ALPHA SUBCOMPLEX ASSEMBLY FACTOR 3"/>
    <property type="match status" value="1"/>
</dbReference>
<dbReference type="SUPFAM" id="SSF64076">
    <property type="entry name" value="MTH938-like"/>
    <property type="match status" value="1"/>
</dbReference>
<name>A0A219B8K0_9SPHN</name>
<gene>
    <name evidence="1" type="ORF">B5C34_11815</name>
</gene>
<dbReference type="EMBL" id="NFZT01000001">
    <property type="protein sequence ID" value="OWV34078.1"/>
    <property type="molecule type" value="Genomic_DNA"/>
</dbReference>